<sequence length="196" mass="22261">MKPYLTLKEKGAVLMIKKFCLLLLLFSTILVSCSNQKEEISEHQTPSGPSIALKIAVLGTNQMPSIDNVNYVNINLQDLAEDENQHFDGLIISKEYLEEVAKKEYKDFLKNIKYPVFFLGTENILASVFHEENLTLEHINLDGRGPYASGFVSTEDGGYYDHSLYLPNNPTHDDKNINMIVRICNIIQQHKEGINK</sequence>
<protein>
    <recommendedName>
        <fullName evidence="3">Lipoprotein</fullName>
    </recommendedName>
</protein>
<evidence type="ECO:0000313" key="2">
    <source>
        <dbReference type="Proteomes" id="UP000192940"/>
    </source>
</evidence>
<gene>
    <name evidence="1" type="ORF">SAMN05661091_2624</name>
</gene>
<keyword evidence="2" id="KW-1185">Reference proteome</keyword>
<organism evidence="1 2">
    <name type="scientific">Paenibacillus uliginis N3/975</name>
    <dbReference type="NCBI Taxonomy" id="1313296"/>
    <lineage>
        <taxon>Bacteria</taxon>
        <taxon>Bacillati</taxon>
        <taxon>Bacillota</taxon>
        <taxon>Bacilli</taxon>
        <taxon>Bacillales</taxon>
        <taxon>Paenibacillaceae</taxon>
        <taxon>Paenibacillus</taxon>
    </lineage>
</organism>
<evidence type="ECO:0000313" key="1">
    <source>
        <dbReference type="EMBL" id="SMF84450.1"/>
    </source>
</evidence>
<dbReference type="STRING" id="1313296.SAMN05661091_2624"/>
<accession>A0A1X7HEA6</accession>
<dbReference type="RefSeq" id="WP_208919576.1">
    <property type="nucleotide sequence ID" value="NZ_LT840184.1"/>
</dbReference>
<proteinExistence type="predicted"/>
<dbReference type="EMBL" id="LT840184">
    <property type="protein sequence ID" value="SMF84450.1"/>
    <property type="molecule type" value="Genomic_DNA"/>
</dbReference>
<dbReference type="Proteomes" id="UP000192940">
    <property type="component" value="Chromosome I"/>
</dbReference>
<dbReference type="AlphaFoldDB" id="A0A1X7HEA6"/>
<reference evidence="1 2" key="1">
    <citation type="submission" date="2017-04" db="EMBL/GenBank/DDBJ databases">
        <authorList>
            <person name="Afonso C.L."/>
            <person name="Miller P.J."/>
            <person name="Scott M.A."/>
            <person name="Spackman E."/>
            <person name="Goraichik I."/>
            <person name="Dimitrov K.M."/>
            <person name="Suarez D.L."/>
            <person name="Swayne D.E."/>
        </authorList>
    </citation>
    <scope>NUCLEOTIDE SEQUENCE [LARGE SCALE GENOMIC DNA]</scope>
    <source>
        <strain evidence="1 2">N3/975</strain>
    </source>
</reference>
<name>A0A1X7HEA6_9BACL</name>
<evidence type="ECO:0008006" key="3">
    <source>
        <dbReference type="Google" id="ProtNLM"/>
    </source>
</evidence>
<dbReference type="PROSITE" id="PS51257">
    <property type="entry name" value="PROKAR_LIPOPROTEIN"/>
    <property type="match status" value="1"/>
</dbReference>